<proteinExistence type="inferred from homology"/>
<comment type="catalytic activity">
    <reaction evidence="15">
        <text>13-(9Z-hexadecenoyloxy)-octadecanoate + H2O = 13-hydroxy-octadecanoate + (9Z)-hexadecenoate + H(+)</text>
        <dbReference type="Rhea" id="RHEA:52076"/>
        <dbReference type="ChEBI" id="CHEBI:15377"/>
        <dbReference type="ChEBI" id="CHEBI:15378"/>
        <dbReference type="ChEBI" id="CHEBI:32372"/>
        <dbReference type="ChEBI" id="CHEBI:136304"/>
        <dbReference type="ChEBI" id="CHEBI:136315"/>
    </reaction>
    <physiologicalReaction direction="left-to-right" evidence="15">
        <dbReference type="Rhea" id="RHEA:52077"/>
    </physiologicalReaction>
</comment>
<evidence type="ECO:0000256" key="11">
    <source>
        <dbReference type="ARBA" id="ARBA00048701"/>
    </source>
</evidence>
<feature type="transmembrane region" description="Helical" evidence="17">
    <location>
        <begin position="112"/>
        <end position="130"/>
    </location>
</feature>
<evidence type="ECO:0000256" key="3">
    <source>
        <dbReference type="ARBA" id="ARBA00009300"/>
    </source>
</evidence>
<dbReference type="PANTHER" id="PTHR10989">
    <property type="entry name" value="ANDROGEN-INDUCED PROTEIN 1-RELATED"/>
    <property type="match status" value="1"/>
</dbReference>
<feature type="transmembrane region" description="Helical" evidence="17">
    <location>
        <begin position="70"/>
        <end position="92"/>
    </location>
</feature>
<dbReference type="AlphaFoldDB" id="A0A8S4RDE6"/>
<evidence type="ECO:0000256" key="8">
    <source>
        <dbReference type="ARBA" id="ARBA00047427"/>
    </source>
</evidence>
<comment type="catalytic activity">
    <reaction evidence="13">
        <text>9-octadecanoyloxy-octadecanoate + H2O = 9-hydroxy-octadecanoate + octadecanoate + H(+)</text>
        <dbReference type="Rhea" id="RHEA:52096"/>
        <dbReference type="ChEBI" id="CHEBI:15377"/>
        <dbReference type="ChEBI" id="CHEBI:15378"/>
        <dbReference type="ChEBI" id="CHEBI:25629"/>
        <dbReference type="ChEBI" id="CHEBI:136286"/>
        <dbReference type="ChEBI" id="CHEBI:136373"/>
    </reaction>
    <physiologicalReaction direction="left-to-right" evidence="13">
        <dbReference type="Rhea" id="RHEA:52097"/>
    </physiologicalReaction>
</comment>
<evidence type="ECO:0000256" key="10">
    <source>
        <dbReference type="ARBA" id="ARBA00048680"/>
    </source>
</evidence>
<keyword evidence="19" id="KW-1185">Reference proteome</keyword>
<comment type="caution">
    <text evidence="18">The sequence shown here is derived from an EMBL/GenBank/DDBJ whole genome shotgun (WGS) entry which is preliminary data.</text>
</comment>
<dbReference type="Proteomes" id="UP000838756">
    <property type="component" value="Unassembled WGS sequence"/>
</dbReference>
<dbReference type="InterPro" id="IPR006838">
    <property type="entry name" value="ADTRP_AIG1"/>
</dbReference>
<evidence type="ECO:0000256" key="2">
    <source>
        <dbReference type="ARBA" id="ARBA00004127"/>
    </source>
</evidence>
<name>A0A8S4RDE6_9NEOP</name>
<dbReference type="PANTHER" id="PTHR10989:SF16">
    <property type="entry name" value="AT02829P-RELATED"/>
    <property type="match status" value="1"/>
</dbReference>
<evidence type="ECO:0000256" key="9">
    <source>
        <dbReference type="ARBA" id="ARBA00047863"/>
    </source>
</evidence>
<comment type="catalytic activity">
    <reaction evidence="1">
        <text>9-(9Z-hexadecenoyloxy)-octadecanoate + H2O = (9Z)-hexadecenoate + 9-hydroxy-octadecanoate + H(+)</text>
        <dbReference type="Rhea" id="RHEA:52068"/>
        <dbReference type="ChEBI" id="CHEBI:15377"/>
        <dbReference type="ChEBI" id="CHEBI:15378"/>
        <dbReference type="ChEBI" id="CHEBI:32372"/>
        <dbReference type="ChEBI" id="CHEBI:136286"/>
        <dbReference type="ChEBI" id="CHEBI:136309"/>
    </reaction>
    <physiologicalReaction direction="left-to-right" evidence="1">
        <dbReference type="Rhea" id="RHEA:52069"/>
    </physiologicalReaction>
</comment>
<evidence type="ECO:0000256" key="14">
    <source>
        <dbReference type="ARBA" id="ARBA00049296"/>
    </source>
</evidence>
<evidence type="ECO:0000256" key="15">
    <source>
        <dbReference type="ARBA" id="ARBA00049322"/>
    </source>
</evidence>
<dbReference type="Pfam" id="PF04750">
    <property type="entry name" value="Far-17a_AIG1"/>
    <property type="match status" value="1"/>
</dbReference>
<evidence type="ECO:0000256" key="5">
    <source>
        <dbReference type="ARBA" id="ARBA00022989"/>
    </source>
</evidence>
<evidence type="ECO:0000256" key="17">
    <source>
        <dbReference type="SAM" id="Phobius"/>
    </source>
</evidence>
<evidence type="ECO:0000256" key="6">
    <source>
        <dbReference type="ARBA" id="ARBA00023136"/>
    </source>
</evidence>
<dbReference type="EMBL" id="CAKXAJ010024925">
    <property type="protein sequence ID" value="CAH2232921.1"/>
    <property type="molecule type" value="Genomic_DNA"/>
</dbReference>
<feature type="transmembrane region" description="Helical" evidence="17">
    <location>
        <begin position="181"/>
        <end position="203"/>
    </location>
</feature>
<evidence type="ECO:0000313" key="18">
    <source>
        <dbReference type="EMBL" id="CAH2232921.1"/>
    </source>
</evidence>
<protein>
    <submittedName>
        <fullName evidence="18">Jg12424 protein</fullName>
    </submittedName>
</protein>
<comment type="catalytic activity">
    <reaction evidence="11">
        <text>12-(9Z-octadecenoyloxy)-octadecanoate + H2O = 12-hydroxyoctadecanoate + (9Z)-octadecenoate + H(+)</text>
        <dbReference type="Rhea" id="RHEA:52060"/>
        <dbReference type="ChEBI" id="CHEBI:15377"/>
        <dbReference type="ChEBI" id="CHEBI:15378"/>
        <dbReference type="ChEBI" id="CHEBI:30823"/>
        <dbReference type="ChEBI" id="CHEBI:84201"/>
        <dbReference type="ChEBI" id="CHEBI:136302"/>
    </reaction>
    <physiologicalReaction direction="left-to-right" evidence="11">
        <dbReference type="Rhea" id="RHEA:52061"/>
    </physiologicalReaction>
</comment>
<keyword evidence="4 17" id="KW-0812">Transmembrane</keyword>
<organism evidence="18 19">
    <name type="scientific">Pararge aegeria aegeria</name>
    <dbReference type="NCBI Taxonomy" id="348720"/>
    <lineage>
        <taxon>Eukaryota</taxon>
        <taxon>Metazoa</taxon>
        <taxon>Ecdysozoa</taxon>
        <taxon>Arthropoda</taxon>
        <taxon>Hexapoda</taxon>
        <taxon>Insecta</taxon>
        <taxon>Pterygota</taxon>
        <taxon>Neoptera</taxon>
        <taxon>Endopterygota</taxon>
        <taxon>Lepidoptera</taxon>
        <taxon>Glossata</taxon>
        <taxon>Ditrysia</taxon>
        <taxon>Papilionoidea</taxon>
        <taxon>Nymphalidae</taxon>
        <taxon>Satyrinae</taxon>
        <taxon>Satyrini</taxon>
        <taxon>Parargina</taxon>
        <taxon>Pararge</taxon>
    </lineage>
</organism>
<keyword evidence="6 17" id="KW-0472">Membrane</keyword>
<keyword evidence="5 17" id="KW-1133">Transmembrane helix</keyword>
<comment type="subcellular location">
    <subcellularLocation>
        <location evidence="2">Endomembrane system</location>
        <topology evidence="2">Multi-pass membrane protein</topology>
    </subcellularLocation>
</comment>
<comment type="catalytic activity">
    <reaction evidence="12">
        <text>9-(9Z-octadecenoyloxy)-octadecanoate + H2O = 9-hydroxy-octadecanoate + (9Z)-octadecenoate + H(+)</text>
        <dbReference type="Rhea" id="RHEA:52048"/>
        <dbReference type="ChEBI" id="CHEBI:15377"/>
        <dbReference type="ChEBI" id="CHEBI:15378"/>
        <dbReference type="ChEBI" id="CHEBI:30823"/>
        <dbReference type="ChEBI" id="CHEBI:136282"/>
        <dbReference type="ChEBI" id="CHEBI:136286"/>
    </reaction>
    <physiologicalReaction direction="left-to-right" evidence="12">
        <dbReference type="Rhea" id="RHEA:52049"/>
    </physiologicalReaction>
</comment>
<evidence type="ECO:0000256" key="1">
    <source>
        <dbReference type="ARBA" id="ARBA00000923"/>
    </source>
</evidence>
<comment type="catalytic activity">
    <reaction evidence="8">
        <text>13-octadecanoyloxy-octadecanoate + H2O = 13-hydroxy-octadecanoate + octadecanoate + H(+)</text>
        <dbReference type="Rhea" id="RHEA:52084"/>
        <dbReference type="ChEBI" id="CHEBI:15377"/>
        <dbReference type="ChEBI" id="CHEBI:15378"/>
        <dbReference type="ChEBI" id="CHEBI:25629"/>
        <dbReference type="ChEBI" id="CHEBI:136304"/>
        <dbReference type="ChEBI" id="CHEBI:136335"/>
    </reaction>
    <physiologicalReaction direction="left-to-right" evidence="8">
        <dbReference type="Rhea" id="RHEA:52085"/>
    </physiologicalReaction>
</comment>
<evidence type="ECO:0000256" key="16">
    <source>
        <dbReference type="ARBA" id="ARBA00049428"/>
    </source>
</evidence>
<gene>
    <name evidence="18" type="primary">jg12424</name>
    <name evidence="18" type="ORF">PAEG_LOCUS11093</name>
</gene>
<feature type="transmembrane region" description="Helical" evidence="17">
    <location>
        <begin position="142"/>
        <end position="161"/>
    </location>
</feature>
<dbReference type="GO" id="GO:0016020">
    <property type="term" value="C:membrane"/>
    <property type="evidence" value="ECO:0007669"/>
    <property type="project" value="InterPro"/>
</dbReference>
<reference evidence="18" key="1">
    <citation type="submission" date="2022-03" db="EMBL/GenBank/DDBJ databases">
        <authorList>
            <person name="Lindestad O."/>
        </authorList>
    </citation>
    <scope>NUCLEOTIDE SEQUENCE</scope>
</reference>
<sequence>MSIRLLLVKDFENSEDETIRVYAKSKWKLITTWFNLLSFGYIPVCIYCDLRELTENGTKHLKMFMGIRDFLFTSFVLPTTAFADILFWRLWYHDRELMFPQSVDNVIYYWEQHSLHTLSLVFVIFDLLFVRRERPKSMVPGIVAMLGFISIYIAVCVHSVANEEYLYPVLKKFSPSKLLVLTIYTLTSVLFYHTGQWLVIDFIHGHQRRLKKNV</sequence>
<evidence type="ECO:0000313" key="19">
    <source>
        <dbReference type="Proteomes" id="UP000838756"/>
    </source>
</evidence>
<comment type="catalytic activity">
    <reaction evidence="16">
        <text>12-(9Z-hexadecenoyloxy)-octadecanoate + H2O = 12-hydroxyoctadecanoate + (9Z)-hexadecenoate + H(+)</text>
        <dbReference type="Rhea" id="RHEA:52072"/>
        <dbReference type="ChEBI" id="CHEBI:15377"/>
        <dbReference type="ChEBI" id="CHEBI:15378"/>
        <dbReference type="ChEBI" id="CHEBI:32372"/>
        <dbReference type="ChEBI" id="CHEBI:84201"/>
        <dbReference type="ChEBI" id="CHEBI:136312"/>
    </reaction>
    <physiologicalReaction direction="left-to-right" evidence="16">
        <dbReference type="Rhea" id="RHEA:52073"/>
    </physiologicalReaction>
</comment>
<evidence type="ECO:0000256" key="13">
    <source>
        <dbReference type="ARBA" id="ARBA00049221"/>
    </source>
</evidence>
<comment type="catalytic activity">
    <reaction evidence="14">
        <text>13-(9Z-octadecenoyloxy)-octadecanoate + H2O = 13-hydroxy-octadecanoate + (9Z)-octadecenoate + H(+)</text>
        <dbReference type="Rhea" id="RHEA:52064"/>
        <dbReference type="ChEBI" id="CHEBI:15377"/>
        <dbReference type="ChEBI" id="CHEBI:15378"/>
        <dbReference type="ChEBI" id="CHEBI:30823"/>
        <dbReference type="ChEBI" id="CHEBI:136303"/>
        <dbReference type="ChEBI" id="CHEBI:136304"/>
    </reaction>
    <physiologicalReaction direction="left-to-right" evidence="14">
        <dbReference type="Rhea" id="RHEA:52065"/>
    </physiologicalReaction>
</comment>
<accession>A0A8S4RDE6</accession>
<comment type="catalytic activity">
    <reaction evidence="10">
        <text>12-octadecanoyloxy-octadecanoate + H2O = 12-hydroxyoctadecanoate + octadecanoate + H(+)</text>
        <dbReference type="Rhea" id="RHEA:52080"/>
        <dbReference type="ChEBI" id="CHEBI:15377"/>
        <dbReference type="ChEBI" id="CHEBI:15378"/>
        <dbReference type="ChEBI" id="CHEBI:25629"/>
        <dbReference type="ChEBI" id="CHEBI:84201"/>
        <dbReference type="ChEBI" id="CHEBI:136330"/>
    </reaction>
    <physiologicalReaction direction="left-to-right" evidence="10">
        <dbReference type="Rhea" id="RHEA:52081"/>
    </physiologicalReaction>
</comment>
<evidence type="ECO:0000256" key="12">
    <source>
        <dbReference type="ARBA" id="ARBA00048800"/>
    </source>
</evidence>
<comment type="catalytic activity">
    <reaction evidence="9">
        <text>9-hexadecanoyloxy-octadecanoate + H2O = 9-hydroxy-octadecanoate + hexadecanoate + H(+)</text>
        <dbReference type="Rhea" id="RHEA:52052"/>
        <dbReference type="ChEBI" id="CHEBI:7896"/>
        <dbReference type="ChEBI" id="CHEBI:15377"/>
        <dbReference type="ChEBI" id="CHEBI:15378"/>
        <dbReference type="ChEBI" id="CHEBI:83670"/>
        <dbReference type="ChEBI" id="CHEBI:136286"/>
    </reaction>
    <physiologicalReaction direction="left-to-right" evidence="9">
        <dbReference type="Rhea" id="RHEA:52053"/>
    </physiologicalReaction>
</comment>
<comment type="similarity">
    <text evidence="3">Belongs to the AIG1 family.</text>
</comment>
<dbReference type="OrthoDB" id="1898221at2759"/>
<dbReference type="GO" id="GO:0012505">
    <property type="term" value="C:endomembrane system"/>
    <property type="evidence" value="ECO:0007669"/>
    <property type="project" value="UniProtKB-SubCell"/>
</dbReference>
<feature type="transmembrane region" description="Helical" evidence="17">
    <location>
        <begin position="30"/>
        <end position="50"/>
    </location>
</feature>
<evidence type="ECO:0000256" key="4">
    <source>
        <dbReference type="ARBA" id="ARBA00022692"/>
    </source>
</evidence>
<evidence type="ECO:0000256" key="7">
    <source>
        <dbReference type="ARBA" id="ARBA00047368"/>
    </source>
</evidence>
<comment type="catalytic activity">
    <reaction evidence="7">
        <text>12-hexadecanoyloxy-octadecanoate + H2O = 12-hydroxyoctadecanoate + hexadecanoate + H(+)</text>
        <dbReference type="Rhea" id="RHEA:52056"/>
        <dbReference type="ChEBI" id="CHEBI:7896"/>
        <dbReference type="ChEBI" id="CHEBI:15377"/>
        <dbReference type="ChEBI" id="CHEBI:15378"/>
        <dbReference type="ChEBI" id="CHEBI:83677"/>
        <dbReference type="ChEBI" id="CHEBI:84201"/>
    </reaction>
    <physiologicalReaction direction="left-to-right" evidence="7">
        <dbReference type="Rhea" id="RHEA:52057"/>
    </physiologicalReaction>
</comment>